<dbReference type="Proteomes" id="UP000325458">
    <property type="component" value="Chromosome"/>
</dbReference>
<organism evidence="2 3">
    <name type="scientific">Streptomyces platensis</name>
    <dbReference type="NCBI Taxonomy" id="58346"/>
    <lineage>
        <taxon>Bacteria</taxon>
        <taxon>Bacillati</taxon>
        <taxon>Actinomycetota</taxon>
        <taxon>Actinomycetes</taxon>
        <taxon>Kitasatosporales</taxon>
        <taxon>Streptomycetaceae</taxon>
        <taxon>Streptomyces</taxon>
    </lineage>
</organism>
<gene>
    <name evidence="2" type="ORF">CP981_30360</name>
</gene>
<evidence type="ECO:0000313" key="3">
    <source>
        <dbReference type="Proteomes" id="UP000325458"/>
    </source>
</evidence>
<dbReference type="KEGG" id="spla:CP981_30360"/>
<feature type="region of interest" description="Disordered" evidence="1">
    <location>
        <begin position="41"/>
        <end position="79"/>
    </location>
</feature>
<accession>A0AAE6TPQ2</accession>
<evidence type="ECO:0000256" key="1">
    <source>
        <dbReference type="SAM" id="MobiDB-lite"/>
    </source>
</evidence>
<evidence type="ECO:0000313" key="2">
    <source>
        <dbReference type="EMBL" id="QEV55366.1"/>
    </source>
</evidence>
<feature type="compositionally biased region" description="Pro residues" evidence="1">
    <location>
        <begin position="51"/>
        <end position="79"/>
    </location>
</feature>
<protein>
    <submittedName>
        <fullName evidence="2">Uncharacterized protein</fullName>
    </submittedName>
</protein>
<feature type="region of interest" description="Disordered" evidence="1">
    <location>
        <begin position="1"/>
        <end position="23"/>
    </location>
</feature>
<reference evidence="2 3" key="1">
    <citation type="submission" date="2017-09" db="EMBL/GenBank/DDBJ databases">
        <authorList>
            <person name="Lee N."/>
            <person name="Cho B.-K."/>
        </authorList>
    </citation>
    <scope>NUCLEOTIDE SEQUENCE [LARGE SCALE GENOMIC DNA]</scope>
    <source>
        <strain evidence="2 3">ATCC 23948</strain>
    </source>
</reference>
<dbReference type="AlphaFoldDB" id="A0AAE6TPQ2"/>
<dbReference type="EMBL" id="CP023691">
    <property type="protein sequence ID" value="QEV55366.1"/>
    <property type="molecule type" value="Genomic_DNA"/>
</dbReference>
<name>A0AAE6TPQ2_STRPT</name>
<proteinExistence type="predicted"/>
<sequence length="79" mass="7749">MTGSCPVEAAGSANTSLVPPPGRVKMTIRTTATTAAVAMIATRGADRHQGPPAPAPPPRPPPPPPPPPPPLPGPPGGGR</sequence>
<dbReference type="PRINTS" id="PR00671">
    <property type="entry name" value="INHIBINBB"/>
</dbReference>